<protein>
    <submittedName>
        <fullName evidence="1">Uncharacterized protein</fullName>
    </submittedName>
</protein>
<proteinExistence type="predicted"/>
<comment type="caution">
    <text evidence="1">The sequence shown here is derived from an EMBL/GenBank/DDBJ whole genome shotgun (WGS) entry which is preliminary data.</text>
</comment>
<sequence length="51" mass="5756">MGFDHSHRFCHLFSPNFQELRDIGARAAPTFLQNLPKKGGKGGEWGPNYPQ</sequence>
<dbReference type="EMBL" id="CAJNAP010000014">
    <property type="protein sequence ID" value="CAE6505999.1"/>
    <property type="molecule type" value="Genomic_DNA"/>
</dbReference>
<dbReference type="Proteomes" id="UP000601736">
    <property type="component" value="Unassembled WGS sequence"/>
</dbReference>
<dbReference type="AlphaFoldDB" id="A0A8H9DA27"/>
<accession>A0A8H9DA27</accession>
<name>A0A8H9DA27_9PROT</name>
<organism evidence="1 2">
    <name type="scientific">Nitrosomonas nitrosa</name>
    <dbReference type="NCBI Taxonomy" id="52442"/>
    <lineage>
        <taxon>Bacteria</taxon>
        <taxon>Pseudomonadati</taxon>
        <taxon>Pseudomonadota</taxon>
        <taxon>Betaproteobacteria</taxon>
        <taxon>Nitrosomonadales</taxon>
        <taxon>Nitrosomonadaceae</taxon>
        <taxon>Nitrosomonas</taxon>
    </lineage>
</organism>
<evidence type="ECO:0000313" key="2">
    <source>
        <dbReference type="Proteomes" id="UP000601736"/>
    </source>
</evidence>
<gene>
    <name evidence="1" type="ORF">NMYAN_210011</name>
</gene>
<reference evidence="1" key="1">
    <citation type="submission" date="2021-02" db="EMBL/GenBank/DDBJ databases">
        <authorList>
            <person name="Han P."/>
        </authorList>
    </citation>
    <scope>NUCLEOTIDE SEQUENCE</scope>
    <source>
        <strain evidence="1">Nitrosomonas nitrosa 18-3D</strain>
    </source>
</reference>
<evidence type="ECO:0000313" key="1">
    <source>
        <dbReference type="EMBL" id="CAE6505999.1"/>
    </source>
</evidence>